<sequence length="651" mass="74759">MMISRGRGQWNTQRWLGDSAAAHAPVGQRDDVHARQWKLEGQATAGPHRLVWRIIGGGFATYGGAMGDIGRFDSNQLTPRLRSPKMPRGTTVNDLQNSPSSILSMDMKMKQCMKGCPKIITRFLPAVTSARSERLLPRVVFTSAWDNGSLLELTPYGHRDVIHLRMEIMRCVPSKLNSIPKACDGPELRVFKMEKGFHDQAGYNTAEKYHSKKASRIVEGCAHKDHMADKEQNEIRKIKEQMSRMMDRITALAKEKETSVKEKIELDKNSHAMSNTQGTVDPNQSEKSHTIIIWEVKLENPVRTKSRGGSHFDSILISYKELYDALLEAREVALHYVKLLQPPYPSWHDINVRCENHVGAQGHSIDNCTTFKYRVHHILDYEVLEFKMKGRLGLVTDCPVKVEPKVFKEKRYDTTVNDLKRYQAKNQMLNLSIANMEASYQCYKHDVDVELEATRSRNKKLMRMVLVPQAAGKEKVEDKGNQCHNNNASKVIICPGASNSSPKMSLVDYEQFEDEFKRLNEAIKDMKVFNASHKELEARELSLVPDLVIPHEFRVPNFEIYDGTSCPLIHLKMFCRRMEGHLNDDDLLIHFFHNSLVGPAVVWYNHLNREQIKTWVNRADDFLGQYRYVKGLASKCHDLQRIRMKANERFK</sequence>
<reference evidence="2" key="1">
    <citation type="submission" date="2019-09" db="EMBL/GenBank/DDBJ databases">
        <title>Draft genome information of white flower Hibiscus syriacus.</title>
        <authorList>
            <person name="Kim Y.-M."/>
        </authorList>
    </citation>
    <scope>NUCLEOTIDE SEQUENCE [LARGE SCALE GENOMIC DNA]</scope>
    <source>
        <strain evidence="2">YM2019G1</strain>
    </source>
</reference>
<dbReference type="EMBL" id="VEPZ02001375">
    <property type="protein sequence ID" value="KAE8676653.1"/>
    <property type="molecule type" value="Genomic_DNA"/>
</dbReference>
<evidence type="ECO:0000313" key="3">
    <source>
        <dbReference type="Proteomes" id="UP000436088"/>
    </source>
</evidence>
<dbReference type="PANTHER" id="PTHR33223:SF8">
    <property type="entry name" value="OS04G0172440 PROTEIN"/>
    <property type="match status" value="1"/>
</dbReference>
<name>A0A6A2XLJ1_HIBSY</name>
<gene>
    <name evidence="2" type="ORF">F3Y22_tig00111582pilonHSYRG00356</name>
</gene>
<dbReference type="PANTHER" id="PTHR33223">
    <property type="entry name" value="CCHC-TYPE DOMAIN-CONTAINING PROTEIN"/>
    <property type="match status" value="1"/>
</dbReference>
<keyword evidence="3" id="KW-1185">Reference proteome</keyword>
<protein>
    <recommendedName>
        <fullName evidence="4">Retrotransposon gag domain-containing protein</fullName>
    </recommendedName>
</protein>
<proteinExistence type="predicted"/>
<feature type="coiled-coil region" evidence="1">
    <location>
        <begin position="228"/>
        <end position="255"/>
    </location>
</feature>
<evidence type="ECO:0000256" key="1">
    <source>
        <dbReference type="SAM" id="Coils"/>
    </source>
</evidence>
<keyword evidence="1" id="KW-0175">Coiled coil</keyword>
<comment type="caution">
    <text evidence="2">The sequence shown here is derived from an EMBL/GenBank/DDBJ whole genome shotgun (WGS) entry which is preliminary data.</text>
</comment>
<evidence type="ECO:0000313" key="2">
    <source>
        <dbReference type="EMBL" id="KAE8676653.1"/>
    </source>
</evidence>
<dbReference type="Proteomes" id="UP000436088">
    <property type="component" value="Unassembled WGS sequence"/>
</dbReference>
<accession>A0A6A2XLJ1</accession>
<organism evidence="2 3">
    <name type="scientific">Hibiscus syriacus</name>
    <name type="common">Rose of Sharon</name>
    <dbReference type="NCBI Taxonomy" id="106335"/>
    <lineage>
        <taxon>Eukaryota</taxon>
        <taxon>Viridiplantae</taxon>
        <taxon>Streptophyta</taxon>
        <taxon>Embryophyta</taxon>
        <taxon>Tracheophyta</taxon>
        <taxon>Spermatophyta</taxon>
        <taxon>Magnoliopsida</taxon>
        <taxon>eudicotyledons</taxon>
        <taxon>Gunneridae</taxon>
        <taxon>Pentapetalae</taxon>
        <taxon>rosids</taxon>
        <taxon>malvids</taxon>
        <taxon>Malvales</taxon>
        <taxon>Malvaceae</taxon>
        <taxon>Malvoideae</taxon>
        <taxon>Hibiscus</taxon>
    </lineage>
</organism>
<dbReference type="AlphaFoldDB" id="A0A6A2XLJ1"/>
<evidence type="ECO:0008006" key="4">
    <source>
        <dbReference type="Google" id="ProtNLM"/>
    </source>
</evidence>